<organism evidence="2">
    <name type="scientific">viral metagenome</name>
    <dbReference type="NCBI Taxonomy" id="1070528"/>
    <lineage>
        <taxon>unclassified sequences</taxon>
        <taxon>metagenomes</taxon>
        <taxon>organismal metagenomes</taxon>
    </lineage>
</organism>
<dbReference type="AlphaFoldDB" id="A0A6C0IPC6"/>
<accession>A0A6C0IPC6</accession>
<evidence type="ECO:0000313" key="2">
    <source>
        <dbReference type="EMBL" id="QHT94355.1"/>
    </source>
</evidence>
<dbReference type="EMBL" id="MN740219">
    <property type="protein sequence ID" value="QHT94355.1"/>
    <property type="molecule type" value="Genomic_DNA"/>
</dbReference>
<feature type="region of interest" description="Disordered" evidence="1">
    <location>
        <begin position="1"/>
        <end position="21"/>
    </location>
</feature>
<name>A0A6C0IPC6_9ZZZZ</name>
<evidence type="ECO:0000256" key="1">
    <source>
        <dbReference type="SAM" id="MobiDB-lite"/>
    </source>
</evidence>
<reference evidence="2" key="1">
    <citation type="journal article" date="2020" name="Nature">
        <title>Giant virus diversity and host interactions through global metagenomics.</title>
        <authorList>
            <person name="Schulz F."/>
            <person name="Roux S."/>
            <person name="Paez-Espino D."/>
            <person name="Jungbluth S."/>
            <person name="Walsh D.A."/>
            <person name="Denef V.J."/>
            <person name="McMahon K.D."/>
            <person name="Konstantinidis K.T."/>
            <person name="Eloe-Fadrosh E.A."/>
            <person name="Kyrpides N.C."/>
            <person name="Woyke T."/>
        </authorList>
    </citation>
    <scope>NUCLEOTIDE SEQUENCE</scope>
    <source>
        <strain evidence="2">GVMAG-M-3300024258-28</strain>
    </source>
</reference>
<protein>
    <submittedName>
        <fullName evidence="2">Uncharacterized protein</fullName>
    </submittedName>
</protein>
<sequence length="42" mass="4844">MKLTREWIETQTRPSEFQRHPSFTCGTLTGLSKTIGNEKVAY</sequence>
<proteinExistence type="predicted"/>